<keyword evidence="2" id="KW-0645">Protease</keyword>
<dbReference type="Proteomes" id="UP001165279">
    <property type="component" value="Unassembled WGS sequence"/>
</dbReference>
<dbReference type="Pfam" id="PF06037">
    <property type="entry name" value="DUF922"/>
    <property type="match status" value="1"/>
</dbReference>
<dbReference type="GO" id="GO:0008233">
    <property type="term" value="F:peptidase activity"/>
    <property type="evidence" value="ECO:0007669"/>
    <property type="project" value="UniProtKB-KW"/>
</dbReference>
<dbReference type="RefSeq" id="WP_234139117.1">
    <property type="nucleotide sequence ID" value="NZ_JAKOEM010000007.1"/>
</dbReference>
<keyword evidence="3" id="KW-1185">Reference proteome</keyword>
<comment type="caution">
    <text evidence="2">The sequence shown here is derived from an EMBL/GenBank/DDBJ whole genome shotgun (WGS) entry which is preliminary data.</text>
</comment>
<name>A0ABS9NWV9_9RHOB</name>
<feature type="signal peptide" evidence="1">
    <location>
        <begin position="1"/>
        <end position="29"/>
    </location>
</feature>
<protein>
    <submittedName>
        <fullName evidence="2">DUF922 domain-containing Zn-dependent protease</fullName>
    </submittedName>
</protein>
<keyword evidence="1" id="KW-0732">Signal</keyword>
<dbReference type="InterPro" id="IPR010321">
    <property type="entry name" value="DUF922"/>
</dbReference>
<sequence length="167" mass="18721">MRMKFLSIRLLVKSLCVAVLGLSFGAVMAEAKPKVTVVNKTYVVNAATAQDLIREMDARGPNGFWAYTDWYVKWSGSCDLSVSITYTMPKHKNEAKLDPELRKSWKSFVTALKKHEELHGAHGVQAAQEIEQTKCADGDAVIRKWSNQDKVLDKRTDHGKKDGVVLK</sequence>
<evidence type="ECO:0000313" key="2">
    <source>
        <dbReference type="EMBL" id="MCG6558664.1"/>
    </source>
</evidence>
<gene>
    <name evidence="2" type="ORF">MB818_10655</name>
</gene>
<evidence type="ECO:0000313" key="3">
    <source>
        <dbReference type="Proteomes" id="UP001165279"/>
    </source>
</evidence>
<organism evidence="2 3">
    <name type="scientific">Ruegeria alba</name>
    <dbReference type="NCBI Taxonomy" id="2916756"/>
    <lineage>
        <taxon>Bacteria</taxon>
        <taxon>Pseudomonadati</taxon>
        <taxon>Pseudomonadota</taxon>
        <taxon>Alphaproteobacteria</taxon>
        <taxon>Rhodobacterales</taxon>
        <taxon>Roseobacteraceae</taxon>
        <taxon>Ruegeria</taxon>
    </lineage>
</organism>
<reference evidence="2" key="1">
    <citation type="submission" date="2022-02" db="EMBL/GenBank/DDBJ databases">
        <title>The genome sequence of Ruegeria sp. 1NDH52C.</title>
        <authorList>
            <person name="Du J."/>
        </authorList>
    </citation>
    <scope>NUCLEOTIDE SEQUENCE</scope>
    <source>
        <strain evidence="2">1NDH52C</strain>
    </source>
</reference>
<proteinExistence type="predicted"/>
<dbReference type="EMBL" id="JAKOEM010000007">
    <property type="protein sequence ID" value="MCG6558664.1"/>
    <property type="molecule type" value="Genomic_DNA"/>
</dbReference>
<evidence type="ECO:0000256" key="1">
    <source>
        <dbReference type="SAM" id="SignalP"/>
    </source>
</evidence>
<feature type="chain" id="PRO_5047253474" evidence="1">
    <location>
        <begin position="30"/>
        <end position="167"/>
    </location>
</feature>
<dbReference type="GO" id="GO:0006508">
    <property type="term" value="P:proteolysis"/>
    <property type="evidence" value="ECO:0007669"/>
    <property type="project" value="UniProtKB-KW"/>
</dbReference>
<accession>A0ABS9NWV9</accession>
<keyword evidence="2" id="KW-0378">Hydrolase</keyword>